<feature type="binding site" evidence="3">
    <location>
        <position position="140"/>
    </location>
    <ligand>
        <name>substrate</name>
    </ligand>
</feature>
<comment type="similarity">
    <text evidence="1 6">Belongs to the glycosyl hydrolase 68 family.</text>
</comment>
<feature type="active site" description="Nucleophile" evidence="2">
    <location>
        <position position="75"/>
    </location>
</feature>
<name>A0A846TPU1_9MOLU</name>
<reference evidence="8 9" key="1">
    <citation type="submission" date="2020-04" db="EMBL/GenBank/DDBJ databases">
        <title>Complete genome sequence of Spiroplasma platyhelix ATCC 51748, an insect isolate.</title>
        <authorList>
            <person name="Green E.A."/>
            <person name="Klassen J.L."/>
        </authorList>
    </citation>
    <scope>NUCLEOTIDE SEQUENCE [LARGE SCALE GENOMIC DNA]</scope>
    <source>
        <strain evidence="8 9">PALS-1</strain>
    </source>
</reference>
<feature type="binding site" evidence="4">
    <location>
        <position position="120"/>
    </location>
    <ligand>
        <name>Ca(2+)</name>
        <dbReference type="ChEBI" id="CHEBI:29108"/>
        <label>1</label>
    </ligand>
</feature>
<sequence>MKKLLSLLAALTLGSTGTLSVVGCGPNNMNDNAQMQTYRWTEMQASKTRFTSEKLTPKIDYSNKTAFIENYDIWDSWALLTNDGSVAVIDGYMFWFALSKPLDGSVASKIMFFYSKTGSNWVSGGYALAENLIAGTEEWSGSAMYDEQSATINLFYTVSNYTFGANWNQRIALAKMKLVLSEGKPSFEKPYYHAIIADADGDLYQTHDDAEAEKYDKQKWAFRDPFYFKDPKTNKEYLLFEGNTGKLTGKENERLSEYTGGFKDYSEDYDFERSNHANSAIGIADLDLVQNKVTLLNPLWASNLVSDETERPAMIYNAEFNRYYLFTTTHGYYNMNLAAELNKKDSLHGFTAKNSLFQAMTPINGDGLILYSNAEKDEDDQWNADYSYAWGVLKDNKESNCLLTLAFSNFSSQGNDSELKKLRGAAPTLGLKIDDDKIVLDFELLPAQVVR</sequence>
<dbReference type="GO" id="GO:0046872">
    <property type="term" value="F:metal ion binding"/>
    <property type="evidence" value="ECO:0007669"/>
    <property type="project" value="UniProtKB-KW"/>
</dbReference>
<dbReference type="Gene3D" id="2.115.10.20">
    <property type="entry name" value="Glycosyl hydrolase domain, family 43"/>
    <property type="match status" value="1"/>
</dbReference>
<feature type="binding site" evidence="3">
    <location>
        <begin position="223"/>
        <end position="224"/>
    </location>
    <ligand>
        <name>substrate</name>
    </ligand>
</feature>
<dbReference type="GO" id="GO:0016787">
    <property type="term" value="F:hydrolase activity"/>
    <property type="evidence" value="ECO:0007669"/>
    <property type="project" value="UniProtKB-KW"/>
</dbReference>
<evidence type="ECO:0000313" key="8">
    <source>
        <dbReference type="EMBL" id="NKE38300.1"/>
    </source>
</evidence>
<evidence type="ECO:0000256" key="6">
    <source>
        <dbReference type="RuleBase" id="RU361220"/>
    </source>
</evidence>
<feature type="binding site" evidence="3">
    <location>
        <position position="74"/>
    </location>
    <ligand>
        <name>substrate</name>
    </ligand>
</feature>
<dbReference type="PROSITE" id="PS51257">
    <property type="entry name" value="PROKAR_LIPOPROTEIN"/>
    <property type="match status" value="1"/>
</dbReference>
<evidence type="ECO:0000256" key="3">
    <source>
        <dbReference type="PIRSR" id="PIRSR603469-2"/>
    </source>
</evidence>
<evidence type="ECO:0000256" key="5">
    <source>
        <dbReference type="PIRSR" id="PIRSR603469-4"/>
    </source>
</evidence>
<dbReference type="Proteomes" id="UP000584587">
    <property type="component" value="Unassembled WGS sequence"/>
</dbReference>
<dbReference type="InterPro" id="IPR023296">
    <property type="entry name" value="Glyco_hydro_beta-prop_sf"/>
</dbReference>
<evidence type="ECO:0000256" key="2">
    <source>
        <dbReference type="PIRSR" id="PIRSR603469-1"/>
    </source>
</evidence>
<feature type="binding site" evidence="4">
    <location>
        <position position="278"/>
    </location>
    <ligand>
        <name>Ca(2+)</name>
        <dbReference type="ChEBI" id="CHEBI:29108"/>
        <label>1</label>
    </ligand>
</feature>
<keyword evidence="9" id="KW-1185">Reference proteome</keyword>
<evidence type="ECO:0000256" key="4">
    <source>
        <dbReference type="PIRSR" id="PIRSR603469-3"/>
    </source>
</evidence>
<keyword evidence="7" id="KW-0732">Signal</keyword>
<proteinExistence type="inferred from homology"/>
<dbReference type="InterPro" id="IPR003469">
    <property type="entry name" value="Glyco_hydro_68"/>
</dbReference>
<feature type="chain" id="PRO_5032775750" evidence="7">
    <location>
        <begin position="21"/>
        <end position="451"/>
    </location>
</feature>
<keyword evidence="4" id="KW-0479">Metal-binding</keyword>
<comment type="cofactor">
    <cofactor evidence="4">
        <name>Ca(2+)</name>
        <dbReference type="ChEBI" id="CHEBI:29108"/>
    </cofactor>
</comment>
<feature type="binding site" evidence="4">
    <location>
        <position position="307"/>
    </location>
    <ligand>
        <name>Ca(2+)</name>
        <dbReference type="ChEBI" id="CHEBI:29108"/>
        <label>1</label>
    </ligand>
</feature>
<dbReference type="EMBL" id="JAAVVK010000001">
    <property type="protein sequence ID" value="NKE38300.1"/>
    <property type="molecule type" value="Genomic_DNA"/>
</dbReference>
<dbReference type="SUPFAM" id="SSF75005">
    <property type="entry name" value="Arabinanase/levansucrase/invertase"/>
    <property type="match status" value="1"/>
</dbReference>
<feature type="active site" description="Proton donor/acceptor" evidence="2">
    <location>
        <position position="310"/>
    </location>
</feature>
<protein>
    <submittedName>
        <fullName evidence="8">Glycoside hydrolase family 68 protein</fullName>
    </submittedName>
</protein>
<feature type="binding site" evidence="3">
    <location>
        <begin position="308"/>
        <end position="310"/>
    </location>
    <ligand>
        <name>substrate</name>
    </ligand>
</feature>
<evidence type="ECO:0000256" key="1">
    <source>
        <dbReference type="ARBA" id="ARBA00006775"/>
    </source>
</evidence>
<evidence type="ECO:0000313" key="9">
    <source>
        <dbReference type="Proteomes" id="UP000584587"/>
    </source>
</evidence>
<comment type="caution">
    <text evidence="8">The sequence shown here is derived from an EMBL/GenBank/DDBJ whole genome shotgun (WGS) entry which is preliminary data.</text>
</comment>
<organism evidence="8 9">
    <name type="scientific">Spiroplasma platyhelix PALS-1</name>
    <dbReference type="NCBI Taxonomy" id="1276218"/>
    <lineage>
        <taxon>Bacteria</taxon>
        <taxon>Bacillati</taxon>
        <taxon>Mycoplasmatota</taxon>
        <taxon>Mollicutes</taxon>
        <taxon>Entomoplasmatales</taxon>
        <taxon>Spiroplasmataceae</taxon>
        <taxon>Spiroplasma</taxon>
    </lineage>
</organism>
<dbReference type="Pfam" id="PF02435">
    <property type="entry name" value="Glyco_hydro_68"/>
    <property type="match status" value="1"/>
</dbReference>
<dbReference type="GO" id="GO:0050053">
    <property type="term" value="F:levansucrase activity"/>
    <property type="evidence" value="ECO:0007669"/>
    <property type="project" value="InterPro"/>
</dbReference>
<feature type="site" description="Transition state stabilizer" evidence="5">
    <location>
        <position position="224"/>
    </location>
</feature>
<keyword evidence="4" id="KW-0106">Calcium</keyword>
<gene>
    <name evidence="8" type="ORF">HER12_00825</name>
</gene>
<evidence type="ECO:0000256" key="7">
    <source>
        <dbReference type="SAM" id="SignalP"/>
    </source>
</evidence>
<dbReference type="GO" id="GO:0009758">
    <property type="term" value="P:carbohydrate utilization"/>
    <property type="evidence" value="ECO:0007669"/>
    <property type="project" value="InterPro"/>
</dbReference>
<dbReference type="RefSeq" id="WP_168104772.1">
    <property type="nucleotide sequence ID" value="NZ_CP051215.1"/>
</dbReference>
<keyword evidence="8" id="KW-0378">Hydrolase</keyword>
<accession>A0A846TPU1</accession>
<dbReference type="AlphaFoldDB" id="A0A846TPU1"/>
<feature type="signal peptide" evidence="7">
    <location>
        <begin position="1"/>
        <end position="20"/>
    </location>
</feature>